<comment type="subcellular location">
    <subcellularLocation>
        <location evidence="1">Cell membrane</location>
        <topology evidence="1">Multi-pass membrane protein</topology>
    </subcellularLocation>
</comment>
<dbReference type="EMBL" id="JAWDGP010001932">
    <property type="protein sequence ID" value="KAK3786877.1"/>
    <property type="molecule type" value="Genomic_DNA"/>
</dbReference>
<keyword evidence="5 9" id="KW-1133">Transmembrane helix</keyword>
<feature type="transmembrane region" description="Helical" evidence="9">
    <location>
        <begin position="274"/>
        <end position="296"/>
    </location>
</feature>
<sequence>MFVTFSLTAAGSWRQVHASRCIMGAERCVLPYYQDRPGFKPDAETCPAGLDGLAETREGDHKEFRLVHQTQPRDSSGTEEFHSVSDLRFGLDCRYSPNRTWILGQPLTMGVFRRSLAEDKVDQYTHTWSVLFLLVLALVTWFLPLSPNLQLQNQPAASAGPSVVSPVTSPERVPRFQASCWCPAQFTSGMVAYTQAACSAAYNLALHGVDSESHDIGTILSHVNFGVPGPVSPGDPGYSKFKPVTRKPSSQKPQVKVNILEGEELKQREKTKNALYFIQIKTPFVLFLLAVCLKIPHLVWTLLSTLTGGINIDQMLTSAKAGAGLSSESRRQLHGELASAAAERVRVCSKTASCLYLLLKILVCVAVIAELVVVHKSLLPQAQSLEDDLKPTDLNRDVMRLVDETLKTLETTEKDNSTDFYKTYSNQILQCELPIRQFANIKKYTVQCIFNAERQSVPPKPPTQSPSPADDHVDQTPHVVKMYVAVYLIVQIYLVVLTVVNVSSFLLWLLKLVVDPCRPRVSSDLDLCVDVRLLLHMAHENAGPEVVKAFSQSEAWGSGDGKEVSPHSE</sequence>
<dbReference type="Proteomes" id="UP001283361">
    <property type="component" value="Unassembled WGS sequence"/>
</dbReference>
<evidence type="ECO:0000256" key="8">
    <source>
        <dbReference type="ARBA" id="ARBA00023303"/>
    </source>
</evidence>
<dbReference type="PANTHER" id="PTHR11893">
    <property type="entry name" value="INNEXIN"/>
    <property type="match status" value="1"/>
</dbReference>
<keyword evidence="8" id="KW-0407">Ion channel</keyword>
<evidence type="ECO:0000256" key="1">
    <source>
        <dbReference type="ARBA" id="ARBA00004651"/>
    </source>
</evidence>
<evidence type="ECO:0000256" key="2">
    <source>
        <dbReference type="ARBA" id="ARBA00022448"/>
    </source>
</evidence>
<dbReference type="GO" id="GO:0005886">
    <property type="term" value="C:plasma membrane"/>
    <property type="evidence" value="ECO:0007669"/>
    <property type="project" value="UniProtKB-SubCell"/>
</dbReference>
<feature type="transmembrane region" description="Helical" evidence="9">
    <location>
        <begin position="484"/>
        <end position="510"/>
    </location>
</feature>
<protein>
    <submittedName>
        <fullName evidence="10">Uncharacterized protein</fullName>
    </submittedName>
</protein>
<comment type="caution">
    <text evidence="10">The sequence shown here is derived from an EMBL/GenBank/DDBJ whole genome shotgun (WGS) entry which is preliminary data.</text>
</comment>
<evidence type="ECO:0000256" key="6">
    <source>
        <dbReference type="ARBA" id="ARBA00023065"/>
    </source>
</evidence>
<proteinExistence type="predicted"/>
<organism evidence="10 11">
    <name type="scientific">Elysia crispata</name>
    <name type="common">lettuce slug</name>
    <dbReference type="NCBI Taxonomy" id="231223"/>
    <lineage>
        <taxon>Eukaryota</taxon>
        <taxon>Metazoa</taxon>
        <taxon>Spiralia</taxon>
        <taxon>Lophotrochozoa</taxon>
        <taxon>Mollusca</taxon>
        <taxon>Gastropoda</taxon>
        <taxon>Heterobranchia</taxon>
        <taxon>Euthyneura</taxon>
        <taxon>Panpulmonata</taxon>
        <taxon>Sacoglossa</taxon>
        <taxon>Placobranchoidea</taxon>
        <taxon>Plakobranchidae</taxon>
        <taxon>Elysia</taxon>
    </lineage>
</organism>
<evidence type="ECO:0000256" key="7">
    <source>
        <dbReference type="ARBA" id="ARBA00023136"/>
    </source>
</evidence>
<gene>
    <name evidence="10" type="ORF">RRG08_051679</name>
</gene>
<reference evidence="10" key="1">
    <citation type="journal article" date="2023" name="G3 (Bethesda)">
        <title>A reference genome for the long-term kleptoplast-retaining sea slug Elysia crispata morphotype clarki.</title>
        <authorList>
            <person name="Eastman K.E."/>
            <person name="Pendleton A.L."/>
            <person name="Shaikh M.A."/>
            <person name="Suttiyut T."/>
            <person name="Ogas R."/>
            <person name="Tomko P."/>
            <person name="Gavelis G."/>
            <person name="Widhalm J.R."/>
            <person name="Wisecaver J.H."/>
        </authorList>
    </citation>
    <scope>NUCLEOTIDE SEQUENCE</scope>
    <source>
        <strain evidence="10">ECLA1</strain>
    </source>
</reference>
<dbReference type="InterPro" id="IPR000990">
    <property type="entry name" value="Innexin"/>
</dbReference>
<feature type="transmembrane region" description="Helical" evidence="9">
    <location>
        <begin position="355"/>
        <end position="374"/>
    </location>
</feature>
<accession>A0AAE1AFX0</accession>
<keyword evidence="4 9" id="KW-0812">Transmembrane</keyword>
<name>A0AAE1AFX0_9GAST</name>
<dbReference type="AlphaFoldDB" id="A0AAE1AFX0"/>
<evidence type="ECO:0000256" key="9">
    <source>
        <dbReference type="SAM" id="Phobius"/>
    </source>
</evidence>
<evidence type="ECO:0000313" key="10">
    <source>
        <dbReference type="EMBL" id="KAK3786877.1"/>
    </source>
</evidence>
<dbReference type="GO" id="GO:0034220">
    <property type="term" value="P:monoatomic ion transmembrane transport"/>
    <property type="evidence" value="ECO:0007669"/>
    <property type="project" value="UniProtKB-KW"/>
</dbReference>
<keyword evidence="6" id="KW-0406">Ion transport</keyword>
<dbReference type="PANTHER" id="PTHR11893:SF36">
    <property type="entry name" value="INNEXIN-5"/>
    <property type="match status" value="1"/>
</dbReference>
<evidence type="ECO:0000256" key="3">
    <source>
        <dbReference type="ARBA" id="ARBA00022475"/>
    </source>
</evidence>
<keyword evidence="7 9" id="KW-0472">Membrane</keyword>
<keyword evidence="11" id="KW-1185">Reference proteome</keyword>
<dbReference type="Pfam" id="PF00876">
    <property type="entry name" value="Innexin"/>
    <property type="match status" value="1"/>
</dbReference>
<keyword evidence="3" id="KW-1003">Cell membrane</keyword>
<evidence type="ECO:0000256" key="4">
    <source>
        <dbReference type="ARBA" id="ARBA00022692"/>
    </source>
</evidence>
<evidence type="ECO:0000313" key="11">
    <source>
        <dbReference type="Proteomes" id="UP001283361"/>
    </source>
</evidence>
<keyword evidence="2" id="KW-0813">Transport</keyword>
<evidence type="ECO:0000256" key="5">
    <source>
        <dbReference type="ARBA" id="ARBA00022989"/>
    </source>
</evidence>